<evidence type="ECO:0000256" key="1">
    <source>
        <dbReference type="ARBA" id="ARBA00004141"/>
    </source>
</evidence>
<evidence type="ECO:0000256" key="4">
    <source>
        <dbReference type="ARBA" id="ARBA00023136"/>
    </source>
</evidence>
<feature type="transmembrane region" description="Helical" evidence="6">
    <location>
        <begin position="282"/>
        <end position="300"/>
    </location>
</feature>
<dbReference type="PANTHER" id="PTHR11040:SF140">
    <property type="entry name" value="ZRT (ZRT), IRT- (IRT-) LIKE PROTEIN TRANSPORTER"/>
    <property type="match status" value="1"/>
</dbReference>
<feature type="region of interest" description="Disordered" evidence="5">
    <location>
        <begin position="142"/>
        <end position="267"/>
    </location>
</feature>
<comment type="subcellular location">
    <subcellularLocation>
        <location evidence="1">Membrane</location>
        <topology evidence="1">Multi-pass membrane protein</topology>
    </subcellularLocation>
</comment>
<dbReference type="GO" id="GO:0005385">
    <property type="term" value="F:zinc ion transmembrane transporter activity"/>
    <property type="evidence" value="ECO:0007669"/>
    <property type="project" value="TreeGrafter"/>
</dbReference>
<dbReference type="GO" id="GO:0016020">
    <property type="term" value="C:membrane"/>
    <property type="evidence" value="ECO:0007669"/>
    <property type="project" value="UniProtKB-SubCell"/>
</dbReference>
<keyword evidence="3 6" id="KW-1133">Transmembrane helix</keyword>
<evidence type="ECO:0000256" key="3">
    <source>
        <dbReference type="ARBA" id="ARBA00022989"/>
    </source>
</evidence>
<dbReference type="InterPro" id="IPR003689">
    <property type="entry name" value="ZIP"/>
</dbReference>
<keyword evidence="2 6" id="KW-0812">Transmembrane</keyword>
<gene>
    <name evidence="7" type="ORF">WJX72_012234</name>
</gene>
<feature type="transmembrane region" description="Helical" evidence="6">
    <location>
        <begin position="378"/>
        <end position="396"/>
    </location>
</feature>
<sequence length="427" mass="44842">MPMSPLGFDTLAALTLLATALIGAYAPVWLEARGRKLGQGRSLAYVLGNMLSAGVMISAGFVHLLGEAMFELNHVSTFPLAPFLCAVGYIITLLADHFAEGMAGGQGHGCDHGTALAAIASIEKDSDADLRHVVVGGDVEHGLTSAMPTASSQRRAKLQPKDPLQIGPAQGSPRVPQRSPKVGRQASSDKSGLLNGAIRTGGKARSVEGASPRHARAKARKAAAGAQQVDFESRQHLLERERDRAALVDDDEPLEVKESCRDNPGGSSAPTPAIAALNEPQVSFVTAVLMAVALCVHSLLEGAALGAQASIAQSLHIFIAILAHKGLAAYALGSSIVDSKADTRKYWTVIAVFALATPVGIFIGYILHSVTNNDFASAISALASGTFLYVAMMEVIPKELEQPDNRRLKLFMLLLGFAAMSLLAVWA</sequence>
<feature type="transmembrane region" description="Helical" evidence="6">
    <location>
        <begin position="408"/>
        <end position="426"/>
    </location>
</feature>
<evidence type="ECO:0000256" key="6">
    <source>
        <dbReference type="SAM" id="Phobius"/>
    </source>
</evidence>
<feature type="transmembrane region" description="Helical" evidence="6">
    <location>
        <begin position="345"/>
        <end position="366"/>
    </location>
</feature>
<reference evidence="7 8" key="1">
    <citation type="journal article" date="2024" name="Nat. Commun.">
        <title>Phylogenomics reveals the evolutionary origins of lichenization in chlorophyte algae.</title>
        <authorList>
            <person name="Puginier C."/>
            <person name="Libourel C."/>
            <person name="Otte J."/>
            <person name="Skaloud P."/>
            <person name="Haon M."/>
            <person name="Grisel S."/>
            <person name="Petersen M."/>
            <person name="Berrin J.G."/>
            <person name="Delaux P.M."/>
            <person name="Dal Grande F."/>
            <person name="Keller J."/>
        </authorList>
    </citation>
    <scope>NUCLEOTIDE SEQUENCE [LARGE SCALE GENOMIC DNA]</scope>
    <source>
        <strain evidence="7 8">SAG 2043</strain>
    </source>
</reference>
<dbReference type="AlphaFoldDB" id="A0AAW1P3V5"/>
<feature type="transmembrane region" description="Helical" evidence="6">
    <location>
        <begin position="12"/>
        <end position="30"/>
    </location>
</feature>
<dbReference type="Pfam" id="PF02535">
    <property type="entry name" value="Zip"/>
    <property type="match status" value="1"/>
</dbReference>
<evidence type="ECO:0000313" key="8">
    <source>
        <dbReference type="Proteomes" id="UP001489004"/>
    </source>
</evidence>
<accession>A0AAW1P3V5</accession>
<proteinExistence type="predicted"/>
<feature type="compositionally biased region" description="Basic and acidic residues" evidence="5">
    <location>
        <begin position="231"/>
        <end position="247"/>
    </location>
</feature>
<keyword evidence="4 6" id="KW-0472">Membrane</keyword>
<keyword evidence="8" id="KW-1185">Reference proteome</keyword>
<feature type="transmembrane region" description="Helical" evidence="6">
    <location>
        <begin position="312"/>
        <end position="333"/>
    </location>
</feature>
<evidence type="ECO:0000256" key="2">
    <source>
        <dbReference type="ARBA" id="ARBA00022692"/>
    </source>
</evidence>
<feature type="transmembrane region" description="Helical" evidence="6">
    <location>
        <begin position="77"/>
        <end position="95"/>
    </location>
</feature>
<name>A0AAW1P3V5_9CHLO</name>
<dbReference type="Proteomes" id="UP001489004">
    <property type="component" value="Unassembled WGS sequence"/>
</dbReference>
<dbReference type="EMBL" id="JALJOR010000017">
    <property type="protein sequence ID" value="KAK9804925.1"/>
    <property type="molecule type" value="Genomic_DNA"/>
</dbReference>
<dbReference type="PANTHER" id="PTHR11040">
    <property type="entry name" value="ZINC/IRON TRANSPORTER"/>
    <property type="match status" value="1"/>
</dbReference>
<comment type="caution">
    <text evidence="7">The sequence shown here is derived from an EMBL/GenBank/DDBJ whole genome shotgun (WGS) entry which is preliminary data.</text>
</comment>
<evidence type="ECO:0000256" key="5">
    <source>
        <dbReference type="SAM" id="MobiDB-lite"/>
    </source>
</evidence>
<feature type="transmembrane region" description="Helical" evidence="6">
    <location>
        <begin position="42"/>
        <end position="65"/>
    </location>
</feature>
<evidence type="ECO:0000313" key="7">
    <source>
        <dbReference type="EMBL" id="KAK9804925.1"/>
    </source>
</evidence>
<organism evidence="7 8">
    <name type="scientific">[Myrmecia] bisecta</name>
    <dbReference type="NCBI Taxonomy" id="41462"/>
    <lineage>
        <taxon>Eukaryota</taxon>
        <taxon>Viridiplantae</taxon>
        <taxon>Chlorophyta</taxon>
        <taxon>core chlorophytes</taxon>
        <taxon>Trebouxiophyceae</taxon>
        <taxon>Trebouxiales</taxon>
        <taxon>Trebouxiaceae</taxon>
        <taxon>Myrmecia</taxon>
    </lineage>
</organism>
<protein>
    <submittedName>
        <fullName evidence="7">Uncharacterized protein</fullName>
    </submittedName>
</protein>